<sequence>MGTLKDALFAVVSRLLTLTLWVVAGGMLVLGAVSILIFFGNVAIVAGRSVLGA</sequence>
<proteinExistence type="predicted"/>
<dbReference type="AlphaFoldDB" id="A0A1G8IZT1"/>
<keyword evidence="1" id="KW-1133">Transmembrane helix</keyword>
<evidence type="ECO:0000313" key="2">
    <source>
        <dbReference type="EMBL" id="SDI23960.1"/>
    </source>
</evidence>
<dbReference type="RefSeq" id="WP_170844410.1">
    <property type="nucleotide sequence ID" value="NZ_FNEK01000001.1"/>
</dbReference>
<evidence type="ECO:0000313" key="3">
    <source>
        <dbReference type="Proteomes" id="UP000199382"/>
    </source>
</evidence>
<reference evidence="2 3" key="1">
    <citation type="submission" date="2016-10" db="EMBL/GenBank/DDBJ databases">
        <authorList>
            <person name="de Groot N.N."/>
        </authorList>
    </citation>
    <scope>NUCLEOTIDE SEQUENCE [LARGE SCALE GENOMIC DNA]</scope>
    <source>
        <strain evidence="2 3">DSM 25294</strain>
    </source>
</reference>
<organism evidence="2 3">
    <name type="scientific">Aliiruegeria lutimaris</name>
    <dbReference type="NCBI Taxonomy" id="571298"/>
    <lineage>
        <taxon>Bacteria</taxon>
        <taxon>Pseudomonadati</taxon>
        <taxon>Pseudomonadota</taxon>
        <taxon>Alphaproteobacteria</taxon>
        <taxon>Rhodobacterales</taxon>
        <taxon>Roseobacteraceae</taxon>
        <taxon>Aliiruegeria</taxon>
    </lineage>
</organism>
<name>A0A1G8IZT1_9RHOB</name>
<keyword evidence="1" id="KW-0472">Membrane</keyword>
<evidence type="ECO:0000256" key="1">
    <source>
        <dbReference type="SAM" id="Phobius"/>
    </source>
</evidence>
<dbReference type="Proteomes" id="UP000199382">
    <property type="component" value="Unassembled WGS sequence"/>
</dbReference>
<keyword evidence="1" id="KW-0812">Transmembrane</keyword>
<accession>A0A1G8IZT1</accession>
<protein>
    <submittedName>
        <fullName evidence="2">Uncharacterized protein</fullName>
    </submittedName>
</protein>
<gene>
    <name evidence="2" type="ORF">SAMN04488026_1001166</name>
</gene>
<keyword evidence="3" id="KW-1185">Reference proteome</keyword>
<feature type="transmembrane region" description="Helical" evidence="1">
    <location>
        <begin position="20"/>
        <end position="46"/>
    </location>
</feature>
<dbReference type="EMBL" id="FNEK01000001">
    <property type="protein sequence ID" value="SDI23960.1"/>
    <property type="molecule type" value="Genomic_DNA"/>
</dbReference>